<dbReference type="OrthoDB" id="9767116at2"/>
<evidence type="ECO:0000313" key="2">
    <source>
        <dbReference type="Proteomes" id="UP000002774"/>
    </source>
</evidence>
<dbReference type="SUPFAM" id="SSF49464">
    <property type="entry name" value="Carboxypeptidase regulatory domain-like"/>
    <property type="match status" value="1"/>
</dbReference>
<proteinExistence type="predicted"/>
<dbReference type="Gene3D" id="2.60.40.1930">
    <property type="match status" value="1"/>
</dbReference>
<keyword evidence="2" id="KW-1185">Reference proteome</keyword>
<evidence type="ECO:0000313" key="1">
    <source>
        <dbReference type="EMBL" id="EHQ25831.1"/>
    </source>
</evidence>
<dbReference type="Pfam" id="PF13715">
    <property type="entry name" value="CarbopepD_reg_2"/>
    <property type="match status" value="1"/>
</dbReference>
<name>H1Y6I7_9SPHI</name>
<protein>
    <submittedName>
        <fullName evidence="1">Alpha-2-macroglobulin domain protein</fullName>
    </submittedName>
</protein>
<sequence length="1176" mass="134081">MLGAKASATKNLFMKTFTALLLAVFSFYICQAQKPLTNSRTSGYYTYIYPLKDADAELLYKGEQSKITDKLLLRPIDSALTDNFKLPQLAPGNYLKVSAGYNKLNYELIENHSAFLNILDNRKDLRFVLLDINGTPVNNALVYLNKKKVEYDAGLQLYHTRYGKKDLLLKVVYAGVANYFTVTKQEQYHYSQWPAFWRKLAYHTPLSYIWVPVKNLFSKNHNSYRPSPYTGYMVFNKPMYKPGDTVKFKAYIFNKNNKMPVKQKSLFVRLRGSQYGEKGKIIGTVKSYRDGAFESTLVLSDSLKLTLDANYTLSLENSPIETAKDNVLLSGYFRYEEYELKSVKFSLRSDQEEHSPGNPVSLYLKAVDENDLPVADGRAEITLHTRNIETYHSDKVFVPDTLWRHQLQLDAVGETKLIIPDSIFPKATLRYEVEALFLNSNNEQQRQSKQLTFNDEAEKIDVKLDQDTLKINYRLNGKEITKGATITSYNLNNDSIAAANITLPAKFVINPHIKKYDIESDKDMAFAELKDYAPNITTSAYRTNDSLFIQVDNPRHIPFWYTVFSGNKMIDGGKATDLYYKKQYHHQGNVFMLINYIWGGESKSDEVAIIYRDHLLSIDVNQPVAVNPGQKVPVEITVKDALGKPVADADLTAMAVTSKFKNFYVPSIPYFGRLYGSRKLKRKLEIDDKAENGAFELNWKRWGRDMGLDSIVYYQFTHPTDIFRIEEPAPDTSAQIAPFIVKNGNVLPVHVLYIDRVPVYFSQAGQLQRYSFIVSPGKHSLIFRTLNQNISLDNVVVTKGKKLILSINADTVLNHIAQFKKMPDSLTTYEARLVDQYMIKVVDNFGDKMATLNQGDHVILLNPNPQTNNYRFNYGYRENQILAGPLVSNTTSLEVRGEPVRYFTAESDYSFEFQPGLIKQKSIPGKYPFDTHLYANNQSFPDYRQYALTLKEADTLWQHYLDERAHSTASFKNKYLPARGNGKLLISVNGYNTISNQAYGQLPIIKNIIVYRYDNPDYIRVYPGATTDMGYLEPGNYRLFFLLKNDAYYIQNDVVVQGEGINYKKITFSKIRPRDSVSIKIAAITNSLPGEGGIRNDEDADKLKLKEAFNAQYLDNSNFKNEMRGQVVDKQQVGLPGVAILIKGTKYGTVTDINGNFKIHVPGEGRLTVAFIGFQT</sequence>
<dbReference type="HOGENOM" id="CLU_273513_0_0_10"/>
<reference evidence="1" key="1">
    <citation type="submission" date="2011-09" db="EMBL/GenBank/DDBJ databases">
        <title>The permanent draft genome of Mucilaginibacter paludis DSM 18603.</title>
        <authorList>
            <consortium name="US DOE Joint Genome Institute (JGI-PGF)"/>
            <person name="Lucas S."/>
            <person name="Han J."/>
            <person name="Lapidus A."/>
            <person name="Bruce D."/>
            <person name="Goodwin L."/>
            <person name="Pitluck S."/>
            <person name="Peters L."/>
            <person name="Kyrpides N."/>
            <person name="Mavromatis K."/>
            <person name="Ivanova N."/>
            <person name="Mikhailova N."/>
            <person name="Held B."/>
            <person name="Detter J.C."/>
            <person name="Tapia R."/>
            <person name="Han C."/>
            <person name="Land M."/>
            <person name="Hauser L."/>
            <person name="Markowitz V."/>
            <person name="Cheng J.-F."/>
            <person name="Hugenholtz P."/>
            <person name="Woyke T."/>
            <person name="Wu D."/>
            <person name="Tindall B."/>
            <person name="Brambilla E."/>
            <person name="Klenk H.-P."/>
            <person name="Eisen J.A."/>
        </authorList>
    </citation>
    <scope>NUCLEOTIDE SEQUENCE [LARGE SCALE GENOMIC DNA]</scope>
    <source>
        <strain evidence="1">DSM 18603</strain>
    </source>
</reference>
<gene>
    <name evidence="1" type="ORF">Mucpa_1674</name>
</gene>
<dbReference type="eggNOG" id="COG1629">
    <property type="taxonomic scope" value="Bacteria"/>
</dbReference>
<dbReference type="EMBL" id="CM001403">
    <property type="protein sequence ID" value="EHQ25831.1"/>
    <property type="molecule type" value="Genomic_DNA"/>
</dbReference>
<dbReference type="Proteomes" id="UP000002774">
    <property type="component" value="Chromosome"/>
</dbReference>
<dbReference type="RefSeq" id="WP_008505714.1">
    <property type="nucleotide sequence ID" value="NZ_CM001403.1"/>
</dbReference>
<accession>H1Y6I7</accession>
<organism evidence="1 2">
    <name type="scientific">Mucilaginibacter paludis DSM 18603</name>
    <dbReference type="NCBI Taxonomy" id="714943"/>
    <lineage>
        <taxon>Bacteria</taxon>
        <taxon>Pseudomonadati</taxon>
        <taxon>Bacteroidota</taxon>
        <taxon>Sphingobacteriia</taxon>
        <taxon>Sphingobacteriales</taxon>
        <taxon>Sphingobacteriaceae</taxon>
        <taxon>Mucilaginibacter</taxon>
    </lineage>
</organism>
<dbReference type="STRING" id="714943.Mucpa_1674"/>
<dbReference type="AlphaFoldDB" id="H1Y6I7"/>
<dbReference type="InterPro" id="IPR008969">
    <property type="entry name" value="CarboxyPept-like_regulatory"/>
</dbReference>